<keyword evidence="3" id="KW-0732">Signal</keyword>
<feature type="chain" id="PRO_5042113989" evidence="3">
    <location>
        <begin position="19"/>
        <end position="511"/>
    </location>
</feature>
<name>A0AAD4MYK8_9BILA</name>
<gene>
    <name evidence="4" type="ORF">DdX_10461</name>
</gene>
<dbReference type="Proteomes" id="UP001201812">
    <property type="component" value="Unassembled WGS sequence"/>
</dbReference>
<dbReference type="Pfam" id="PF01531">
    <property type="entry name" value="Glyco_transf_11"/>
    <property type="match status" value="1"/>
</dbReference>
<evidence type="ECO:0000256" key="3">
    <source>
        <dbReference type="SAM" id="SignalP"/>
    </source>
</evidence>
<dbReference type="EMBL" id="JAKKPZ010000024">
    <property type="protein sequence ID" value="KAI1710762.1"/>
    <property type="molecule type" value="Genomic_DNA"/>
</dbReference>
<sequence>MFLIVLGLASTIILLAEAQLGLPALQSPAWLSNAPQSVLDSFNTLVADKSKTQDQMQAAISDLLAQNPDLAKNFNAAKDSQDNRNSALQKLKSLFADRSKTASQVEEESTALFKQFPADVQNYLAGITQCEKGANNGTSPMSPGQMSTNLRQKRQYSCACIMYGLLWLMVSNEYGGSNLSTISNNSRGNNVTERFITSRIDVWCGGRSNMMWRMASLTGIGHVIGRKPYFTENCTFKNDHLILPEYVRRLRHIKAQETMNETKNVEFGYCMENKTCKCGDENPTMIAAIDEKYVVLSGNYLQCYQWLEPVREEILQIYNWSEYVRKEVSILSQNTFRPNMSHKLCLHHRRGDFIPLGWASKMDFALAALEFVYQKIREHFGPISVVILGQDRNFSRKLLEEFTHSIKKKPNVYIPVFPEDSLADDQSFGSLVCDSLIITASSSTYAWWMAYLMRSAKNASAGLIFYNSEFHSSFHYQRFLPNWIPIKLLNGSIEQEKEFIFSLTGLLWTLF</sequence>
<keyword evidence="2 4" id="KW-0808">Transferase</keyword>
<dbReference type="PANTHER" id="PTHR22898">
    <property type="entry name" value="UNCHARACTERIZED GLYCOSOL TRANSFERASE-RELATED"/>
    <property type="match status" value="1"/>
</dbReference>
<organism evidence="4 5">
    <name type="scientific">Ditylenchus destructor</name>
    <dbReference type="NCBI Taxonomy" id="166010"/>
    <lineage>
        <taxon>Eukaryota</taxon>
        <taxon>Metazoa</taxon>
        <taxon>Ecdysozoa</taxon>
        <taxon>Nematoda</taxon>
        <taxon>Chromadorea</taxon>
        <taxon>Rhabditida</taxon>
        <taxon>Tylenchina</taxon>
        <taxon>Tylenchomorpha</taxon>
        <taxon>Sphaerularioidea</taxon>
        <taxon>Anguinidae</taxon>
        <taxon>Anguininae</taxon>
        <taxon>Ditylenchus</taxon>
    </lineage>
</organism>
<dbReference type="InterPro" id="IPR002516">
    <property type="entry name" value="Glyco_trans_11"/>
</dbReference>
<keyword evidence="1" id="KW-0328">Glycosyltransferase</keyword>
<proteinExistence type="predicted"/>
<dbReference type="AlphaFoldDB" id="A0AAD4MYK8"/>
<protein>
    <submittedName>
        <fullName evidence="4">Glycosyl transferase family 11 domain-containing protein</fullName>
    </submittedName>
</protein>
<dbReference type="GO" id="GO:0008107">
    <property type="term" value="F:galactoside 2-alpha-L-fucosyltransferase activity"/>
    <property type="evidence" value="ECO:0007669"/>
    <property type="project" value="InterPro"/>
</dbReference>
<keyword evidence="5" id="KW-1185">Reference proteome</keyword>
<evidence type="ECO:0000256" key="2">
    <source>
        <dbReference type="ARBA" id="ARBA00022679"/>
    </source>
</evidence>
<evidence type="ECO:0000313" key="5">
    <source>
        <dbReference type="Proteomes" id="UP001201812"/>
    </source>
</evidence>
<accession>A0AAD4MYK8</accession>
<comment type="caution">
    <text evidence="4">The sequence shown here is derived from an EMBL/GenBank/DDBJ whole genome shotgun (WGS) entry which is preliminary data.</text>
</comment>
<dbReference type="InterPro" id="IPR052501">
    <property type="entry name" value="Alpha-1-2_FucT"/>
</dbReference>
<dbReference type="PANTHER" id="PTHR22898:SF3">
    <property type="entry name" value="ALPHA-1,2-FUCOSYLTRANSFERASE-RELATED"/>
    <property type="match status" value="1"/>
</dbReference>
<reference evidence="4" key="1">
    <citation type="submission" date="2022-01" db="EMBL/GenBank/DDBJ databases">
        <title>Genome Sequence Resource for Two Populations of Ditylenchus destructor, the Migratory Endoparasitic Phytonematode.</title>
        <authorList>
            <person name="Zhang H."/>
            <person name="Lin R."/>
            <person name="Xie B."/>
        </authorList>
    </citation>
    <scope>NUCLEOTIDE SEQUENCE</scope>
    <source>
        <strain evidence="4">BazhouSP</strain>
    </source>
</reference>
<dbReference type="GO" id="GO:0005975">
    <property type="term" value="P:carbohydrate metabolic process"/>
    <property type="evidence" value="ECO:0007669"/>
    <property type="project" value="InterPro"/>
</dbReference>
<dbReference type="GO" id="GO:0016020">
    <property type="term" value="C:membrane"/>
    <property type="evidence" value="ECO:0007669"/>
    <property type="project" value="InterPro"/>
</dbReference>
<feature type="signal peptide" evidence="3">
    <location>
        <begin position="1"/>
        <end position="18"/>
    </location>
</feature>
<evidence type="ECO:0000256" key="1">
    <source>
        <dbReference type="ARBA" id="ARBA00022676"/>
    </source>
</evidence>
<evidence type="ECO:0000313" key="4">
    <source>
        <dbReference type="EMBL" id="KAI1710762.1"/>
    </source>
</evidence>